<dbReference type="EMBL" id="PKQE01000010">
    <property type="protein sequence ID" value="PLC39839.1"/>
    <property type="molecule type" value="Genomic_DNA"/>
</dbReference>
<gene>
    <name evidence="1" type="ORF">C0Q88_25905</name>
</gene>
<accession>A0A2N4TJG0</accession>
<name>A0A2N4TJG0_RALPI</name>
<dbReference type="AlphaFoldDB" id="A0A2N4TJG0"/>
<sequence length="188" mass="20582">MFLSDLMDDPKTLPTCLVEYLKSPMLERSDTQVRAFLGRMNHVAEVAEAVGQWTVKKERTAFELLDDVDADINAILGAGLSDDGSDTVFLIHSSWTADLSAAAMYESLRADVVDFVCSGFGKLLLSERDVERWLTGWRSAMSATLDDFQASRTADEAVGRVVGVNLLLSKLQMFSAMARLNPLLEGGA</sequence>
<comment type="caution">
    <text evidence="1">The sequence shown here is derived from an EMBL/GenBank/DDBJ whole genome shotgun (WGS) entry which is preliminary data.</text>
</comment>
<organism evidence="1 2">
    <name type="scientific">Ralstonia pickettii</name>
    <name type="common">Burkholderia pickettii</name>
    <dbReference type="NCBI Taxonomy" id="329"/>
    <lineage>
        <taxon>Bacteria</taxon>
        <taxon>Pseudomonadati</taxon>
        <taxon>Pseudomonadota</taxon>
        <taxon>Betaproteobacteria</taxon>
        <taxon>Burkholderiales</taxon>
        <taxon>Burkholderiaceae</taxon>
        <taxon>Ralstonia</taxon>
    </lineage>
</organism>
<proteinExistence type="predicted"/>
<reference evidence="1 2" key="1">
    <citation type="submission" date="2017-12" db="EMBL/GenBank/DDBJ databases">
        <title>Draft genome sequence of Ralstonia pickettii 52.</title>
        <authorList>
            <person name="Zheng B."/>
        </authorList>
    </citation>
    <scope>NUCLEOTIDE SEQUENCE [LARGE SCALE GENOMIC DNA]</scope>
    <source>
        <strain evidence="1 2">52</strain>
    </source>
</reference>
<evidence type="ECO:0000313" key="1">
    <source>
        <dbReference type="EMBL" id="PLC39839.1"/>
    </source>
</evidence>
<dbReference type="Proteomes" id="UP000234456">
    <property type="component" value="Unassembled WGS sequence"/>
</dbReference>
<evidence type="ECO:0000313" key="2">
    <source>
        <dbReference type="Proteomes" id="UP000234456"/>
    </source>
</evidence>
<protein>
    <submittedName>
        <fullName evidence="1">Uncharacterized protein</fullName>
    </submittedName>
</protein>